<protein>
    <submittedName>
        <fullName evidence="2">Methyltransferase domain-containing protein</fullName>
    </submittedName>
</protein>
<dbReference type="GO" id="GO:0008168">
    <property type="term" value="F:methyltransferase activity"/>
    <property type="evidence" value="ECO:0007669"/>
    <property type="project" value="UniProtKB-KW"/>
</dbReference>
<proteinExistence type="predicted"/>
<keyword evidence="2" id="KW-0489">Methyltransferase</keyword>
<dbReference type="PANTHER" id="PTHR43591:SF24">
    <property type="entry name" value="2-METHOXY-6-POLYPRENYL-1,4-BENZOQUINOL METHYLASE, MITOCHONDRIAL"/>
    <property type="match status" value="1"/>
</dbReference>
<dbReference type="AlphaFoldDB" id="A0A7K3MB61"/>
<evidence type="ECO:0000313" key="3">
    <source>
        <dbReference type="Proteomes" id="UP000460435"/>
    </source>
</evidence>
<organism evidence="2 3">
    <name type="scientific">Phytoactinopolyspora mesophila</name>
    <dbReference type="NCBI Taxonomy" id="2650750"/>
    <lineage>
        <taxon>Bacteria</taxon>
        <taxon>Bacillati</taxon>
        <taxon>Actinomycetota</taxon>
        <taxon>Actinomycetes</taxon>
        <taxon>Jiangellales</taxon>
        <taxon>Jiangellaceae</taxon>
        <taxon>Phytoactinopolyspora</taxon>
    </lineage>
</organism>
<reference evidence="2 3" key="1">
    <citation type="submission" date="2019-11" db="EMBL/GenBank/DDBJ databases">
        <authorList>
            <person name="Li X.-J."/>
            <person name="Feng X.-M."/>
        </authorList>
    </citation>
    <scope>NUCLEOTIDE SEQUENCE [LARGE SCALE GENOMIC DNA]</scope>
    <source>
        <strain evidence="2 3">XMNu-373</strain>
    </source>
</reference>
<keyword evidence="3" id="KW-1185">Reference proteome</keyword>
<dbReference type="GO" id="GO:0032259">
    <property type="term" value="P:methylation"/>
    <property type="evidence" value="ECO:0007669"/>
    <property type="project" value="UniProtKB-KW"/>
</dbReference>
<evidence type="ECO:0000313" key="2">
    <source>
        <dbReference type="EMBL" id="NDL60496.1"/>
    </source>
</evidence>
<keyword evidence="2" id="KW-0808">Transferase</keyword>
<dbReference type="InterPro" id="IPR029063">
    <property type="entry name" value="SAM-dependent_MTases_sf"/>
</dbReference>
<dbReference type="Pfam" id="PF13649">
    <property type="entry name" value="Methyltransf_25"/>
    <property type="match status" value="1"/>
</dbReference>
<dbReference type="Gene3D" id="3.40.50.150">
    <property type="entry name" value="Vaccinia Virus protein VP39"/>
    <property type="match status" value="1"/>
</dbReference>
<name>A0A7K3MB61_9ACTN</name>
<dbReference type="Proteomes" id="UP000460435">
    <property type="component" value="Unassembled WGS sequence"/>
</dbReference>
<accession>A0A7K3MB61</accession>
<gene>
    <name evidence="2" type="ORF">F7O44_25795</name>
</gene>
<dbReference type="EMBL" id="WLZY01000012">
    <property type="protein sequence ID" value="NDL60496.1"/>
    <property type="molecule type" value="Genomic_DNA"/>
</dbReference>
<dbReference type="CDD" id="cd02440">
    <property type="entry name" value="AdoMet_MTases"/>
    <property type="match status" value="1"/>
</dbReference>
<evidence type="ECO:0000259" key="1">
    <source>
        <dbReference type="Pfam" id="PF13649"/>
    </source>
</evidence>
<feature type="domain" description="Methyltransferase" evidence="1">
    <location>
        <begin position="45"/>
        <end position="131"/>
    </location>
</feature>
<sequence>MAETETFQISLDAAEVYESKFVPAIFAEWADRLVEAVDVAPMQAVLDVACGTGIVARTVADRIGSGTIVGLDLNAAMLAVAHRLRPDLEWHQGDAVELPFPERTFDRVLCQMGLMFVPDRARAIREMARVATGGSTVGIVVPASIGEQPAYRELASIVADEAGAAAAVLIDTYWSCGDLDELRALFSSAGLTHVVARTHLGTARFRSADELVATEVEGSPLITQIDDATYTRIRERARTALEPFATQSGSLHAPLRGHIVTGTVP</sequence>
<dbReference type="PANTHER" id="PTHR43591">
    <property type="entry name" value="METHYLTRANSFERASE"/>
    <property type="match status" value="1"/>
</dbReference>
<comment type="caution">
    <text evidence="2">The sequence shown here is derived from an EMBL/GenBank/DDBJ whole genome shotgun (WGS) entry which is preliminary data.</text>
</comment>
<dbReference type="InterPro" id="IPR041698">
    <property type="entry name" value="Methyltransf_25"/>
</dbReference>
<dbReference type="SUPFAM" id="SSF53335">
    <property type="entry name" value="S-adenosyl-L-methionine-dependent methyltransferases"/>
    <property type="match status" value="1"/>
</dbReference>